<evidence type="ECO:0000259" key="2">
    <source>
        <dbReference type="SMART" id="SM00939"/>
    </source>
</evidence>
<dbReference type="Gene3D" id="3.40.50.1820">
    <property type="entry name" value="alpha/beta hydrolase"/>
    <property type="match status" value="1"/>
</dbReference>
<dbReference type="RefSeq" id="WP_319952539.1">
    <property type="nucleotide sequence ID" value="NZ_JAXAVX010000001.1"/>
</dbReference>
<evidence type="ECO:0000256" key="1">
    <source>
        <dbReference type="ARBA" id="ARBA00022801"/>
    </source>
</evidence>
<keyword evidence="4" id="KW-1185">Reference proteome</keyword>
<feature type="domain" description="Xaa-Pro dipeptidyl-peptidase C-terminal" evidence="2">
    <location>
        <begin position="254"/>
        <end position="524"/>
    </location>
</feature>
<reference evidence="3 4" key="1">
    <citation type="submission" date="2023-11" db="EMBL/GenBank/DDBJ databases">
        <authorList>
            <person name="Xu M."/>
            <person name="Jiang T."/>
        </authorList>
    </citation>
    <scope>NUCLEOTIDE SEQUENCE [LARGE SCALE GENOMIC DNA]</scope>
    <source>
        <strain evidence="3 4">SD</strain>
    </source>
</reference>
<sequence length="539" mass="58058">MIASDGVRLQATLTSDGPVAPRPTIVEFSPYGRGNVTYERPPGFNGLLVQLRGTGDSDGRFDIMASRTQRDVVEVLRWACEQPWSQGRIGINGFSASAITIYNALHQKLPDCVRTIVLGSGTHELYRDLLVPGGVNNIVPGAAVLAGIGGIALAQGPDRLARNPGSTLDVLGGLLTSGLGDLLHPTLDGWWRERGWRGNANRLPMLLTDGFFDVESRGAFQGFQALKADGAHLVVAGAHDGSPKGLALREDTMRRWFEHYVAGVENGVDREPRVRLALADGDRQRYLGGRYVRRDADDWPVPGTRWQALRLDATRRGGGASANDGALTTGAPRVGGRQSYTTLPSLLTATDVPNAAIVGAGGLDRLTEHLPLLSQMNLAGALGLTYTTRWLREDVPVAGPATLEVRLASTLPETAIWAVVSDVWPDGSAHPVGMGRLSTRYPEVDPERSLRDADGTIVQPYGRYDRPVDTAPGTERTYRVELWPIGNVFRRGHQLRLHLVGSSLASLPSLPAVNTVDVARSRLLVPVLPPGDLTRALPE</sequence>
<dbReference type="Gene3D" id="2.60.120.260">
    <property type="entry name" value="Galactose-binding domain-like"/>
    <property type="match status" value="1"/>
</dbReference>
<dbReference type="Pfam" id="PF02129">
    <property type="entry name" value="Peptidase_S15"/>
    <property type="match status" value="1"/>
</dbReference>
<dbReference type="InterPro" id="IPR029058">
    <property type="entry name" value="AB_hydrolase_fold"/>
</dbReference>
<organism evidence="3 4">
    <name type="scientific">Patulibacter brassicae</name>
    <dbReference type="NCBI Taxonomy" id="1705717"/>
    <lineage>
        <taxon>Bacteria</taxon>
        <taxon>Bacillati</taxon>
        <taxon>Actinomycetota</taxon>
        <taxon>Thermoleophilia</taxon>
        <taxon>Solirubrobacterales</taxon>
        <taxon>Patulibacteraceae</taxon>
        <taxon>Patulibacter</taxon>
    </lineage>
</organism>
<dbReference type="GO" id="GO:0016787">
    <property type="term" value="F:hydrolase activity"/>
    <property type="evidence" value="ECO:0007669"/>
    <property type="project" value="UniProtKB-KW"/>
</dbReference>
<evidence type="ECO:0000313" key="4">
    <source>
        <dbReference type="Proteomes" id="UP001277761"/>
    </source>
</evidence>
<proteinExistence type="predicted"/>
<name>A0ABU4VFA4_9ACTN</name>
<comment type="caution">
    <text evidence="3">The sequence shown here is derived from an EMBL/GenBank/DDBJ whole genome shotgun (WGS) entry which is preliminary data.</text>
</comment>
<gene>
    <name evidence="3" type="ORF">SK069_02185</name>
</gene>
<dbReference type="EMBL" id="JAXAVX010000001">
    <property type="protein sequence ID" value="MDX8150389.1"/>
    <property type="molecule type" value="Genomic_DNA"/>
</dbReference>
<dbReference type="InterPro" id="IPR013736">
    <property type="entry name" value="Xaa-Pro_dipept_C"/>
</dbReference>
<keyword evidence="1 3" id="KW-0378">Hydrolase</keyword>
<dbReference type="SMART" id="SM00939">
    <property type="entry name" value="PepX_C"/>
    <property type="match status" value="1"/>
</dbReference>
<dbReference type="SUPFAM" id="SSF49785">
    <property type="entry name" value="Galactose-binding domain-like"/>
    <property type="match status" value="1"/>
</dbReference>
<dbReference type="InterPro" id="IPR008979">
    <property type="entry name" value="Galactose-bd-like_sf"/>
</dbReference>
<dbReference type="Pfam" id="PF08530">
    <property type="entry name" value="PepX_C"/>
    <property type="match status" value="1"/>
</dbReference>
<dbReference type="SUPFAM" id="SSF53474">
    <property type="entry name" value="alpha/beta-Hydrolases"/>
    <property type="match status" value="1"/>
</dbReference>
<accession>A0ABU4VFA4</accession>
<dbReference type="NCBIfam" id="TIGR00976">
    <property type="entry name" value="CocE_NonD"/>
    <property type="match status" value="2"/>
</dbReference>
<dbReference type="Proteomes" id="UP001277761">
    <property type="component" value="Unassembled WGS sequence"/>
</dbReference>
<dbReference type="InterPro" id="IPR005674">
    <property type="entry name" value="CocE/Ser_esterase"/>
</dbReference>
<protein>
    <submittedName>
        <fullName evidence="3">CocE/NonD family hydrolase</fullName>
    </submittedName>
</protein>
<evidence type="ECO:0000313" key="3">
    <source>
        <dbReference type="EMBL" id="MDX8150389.1"/>
    </source>
</evidence>
<dbReference type="InterPro" id="IPR000383">
    <property type="entry name" value="Xaa-Pro-like_dom"/>
</dbReference>